<evidence type="ECO:0000313" key="11">
    <source>
        <dbReference type="Proteomes" id="UP000530660"/>
    </source>
</evidence>
<dbReference type="GO" id="GO:0160104">
    <property type="term" value="F:tRNA (guanine(26)-N2)-dimethyltransferase activity"/>
    <property type="evidence" value="ECO:0007669"/>
    <property type="project" value="UniProtKB-UniRule"/>
</dbReference>
<sequence length="511" mass="57086">MVASANTVLAEFREGLAKILYRKGENFINPAQVVNRDLSVLVLRYFWRLLRHEHGTGDGKKRPLVKLQVLEALSATGLRALRYCRETNCIERVVANDIDPRAYETICENLQHNADLREVLVPNCADAYMYMANHRNAFDFVDLDPFGTAAPLLDPAVRAVRDGGLLCVTCTDSRVLCGKQPEICFSRYHATSIGAPYAHEEAIRLVMGAIAQHANRHGRHMEPLLAFYIDFYVRVFVRIVDRRAPILGQAAKTGGVYHCTSCSSFWVQRLGQTRTARSPNASEREIKRFTTAVGPPVDTHCSVCHSPNRMVFGGPFYLGELHSAACVSALRASLESGTDVDDDGALAPPLQELLPHLSARERIHALLTLAEEELSAPPFYMHLSTMCKVLRCPMPPLSALHEILRKRLGYSCSQCHHDPLALKTDAPLPVLWDIMRAWALLQSRKDNLGGDNSGERILRAAPAIQWDPPLTAADFERRNSQKAPMFSVKRARFPIHPAPNWGPMKATRFLK</sequence>
<keyword evidence="6 9" id="KW-0694">RNA-binding</keyword>
<evidence type="ECO:0000256" key="9">
    <source>
        <dbReference type="PROSITE-ProRule" id="PRU00958"/>
    </source>
</evidence>
<evidence type="ECO:0000313" key="10">
    <source>
        <dbReference type="EMBL" id="KAF6000713.1"/>
    </source>
</evidence>
<accession>A0A7J7IC80</accession>
<comment type="caution">
    <text evidence="10">The sequence shown here is derived from an EMBL/GenBank/DDBJ whole genome shotgun (WGS) entry which is preliminary data.</text>
</comment>
<proteinExistence type="inferred from homology"/>
<protein>
    <recommendedName>
        <fullName evidence="7 9">tRNA (guanine(26)-N(2))-dimethyltransferase</fullName>
        <ecNumber evidence="7 9">2.1.1.216</ecNumber>
    </recommendedName>
</protein>
<evidence type="ECO:0000256" key="6">
    <source>
        <dbReference type="ARBA" id="ARBA00022884"/>
    </source>
</evidence>
<dbReference type="GO" id="GO:0000049">
    <property type="term" value="F:tRNA binding"/>
    <property type="evidence" value="ECO:0007669"/>
    <property type="project" value="UniProtKB-UniRule"/>
</dbReference>
<evidence type="ECO:0000256" key="2">
    <source>
        <dbReference type="ARBA" id="ARBA00022603"/>
    </source>
</evidence>
<dbReference type="FunFam" id="3.30.56.70:FF:000001">
    <property type="entry name" value="tRNA (guanine(26)-N(2))-dimethyltransferase"/>
    <property type="match status" value="1"/>
</dbReference>
<keyword evidence="5 9" id="KW-0819">tRNA processing</keyword>
<dbReference type="OrthoDB" id="6349953at2759"/>
<evidence type="ECO:0000256" key="1">
    <source>
        <dbReference type="ARBA" id="ARBA00022555"/>
    </source>
</evidence>
<dbReference type="InterPro" id="IPR002905">
    <property type="entry name" value="Trm1"/>
</dbReference>
<evidence type="ECO:0000256" key="4">
    <source>
        <dbReference type="ARBA" id="ARBA00022691"/>
    </source>
</evidence>
<evidence type="ECO:0000256" key="8">
    <source>
        <dbReference type="ARBA" id="ARBA00051897"/>
    </source>
</evidence>
<evidence type="ECO:0000256" key="3">
    <source>
        <dbReference type="ARBA" id="ARBA00022679"/>
    </source>
</evidence>
<dbReference type="Gene3D" id="3.30.56.70">
    <property type="entry name" value="N2,N2-dimethylguanosine tRNA methyltransferase, C-terminal domain"/>
    <property type="match status" value="1"/>
</dbReference>
<organism evidence="10 11">
    <name type="scientific">Cyanidiococcus yangmingshanensis</name>
    <dbReference type="NCBI Taxonomy" id="2690220"/>
    <lineage>
        <taxon>Eukaryota</taxon>
        <taxon>Rhodophyta</taxon>
        <taxon>Bangiophyceae</taxon>
        <taxon>Cyanidiales</taxon>
        <taxon>Cyanidiaceae</taxon>
        <taxon>Cyanidiococcus</taxon>
    </lineage>
</organism>
<dbReference type="PANTHER" id="PTHR10631">
    <property type="entry name" value="N 2 ,N 2 -DIMETHYLGUANOSINE TRNA METHYLTRANSFERASE"/>
    <property type="match status" value="1"/>
</dbReference>
<comment type="similarity">
    <text evidence="9">Belongs to the class I-like SAM-binding methyltransferase superfamily. Trm1 family.</text>
</comment>
<keyword evidence="1 9" id="KW-0820">tRNA-binding</keyword>
<keyword evidence="4 9" id="KW-0949">S-adenosyl-L-methionine</keyword>
<keyword evidence="2 9" id="KW-0489">Methyltransferase</keyword>
<reference evidence="10 11" key="1">
    <citation type="journal article" date="2020" name="J. Phycol.">
        <title>Comparative genome analysis reveals Cyanidiococcus gen. nov., a new extremophilic red algal genus sister to Cyanidioschyzon (Cyanidioschyzonaceae, Rhodophyta).</title>
        <authorList>
            <person name="Liu S.-L."/>
            <person name="Chiang Y.-R."/>
            <person name="Yoon H.S."/>
            <person name="Fu H.-Y."/>
        </authorList>
    </citation>
    <scope>NUCLEOTIDE SEQUENCE [LARGE SCALE GENOMIC DNA]</scope>
    <source>
        <strain evidence="10 11">THAL066</strain>
    </source>
</reference>
<dbReference type="CDD" id="cd02440">
    <property type="entry name" value="AdoMet_MTases"/>
    <property type="match status" value="1"/>
</dbReference>
<dbReference type="GO" id="GO:0002940">
    <property type="term" value="P:tRNA N2-guanine methylation"/>
    <property type="evidence" value="ECO:0007669"/>
    <property type="project" value="TreeGrafter"/>
</dbReference>
<dbReference type="AlphaFoldDB" id="A0A7J7IC80"/>
<dbReference type="Proteomes" id="UP000530660">
    <property type="component" value="Unassembled WGS sequence"/>
</dbReference>
<dbReference type="EC" id="2.1.1.216" evidence="7 9"/>
<evidence type="ECO:0000256" key="5">
    <source>
        <dbReference type="ARBA" id="ARBA00022694"/>
    </source>
</evidence>
<dbReference type="Pfam" id="PF02005">
    <property type="entry name" value="TRM"/>
    <property type="match status" value="1"/>
</dbReference>
<dbReference type="InterPro" id="IPR029063">
    <property type="entry name" value="SAM-dependent_MTases_sf"/>
</dbReference>
<dbReference type="GO" id="GO:0005634">
    <property type="term" value="C:nucleus"/>
    <property type="evidence" value="ECO:0007669"/>
    <property type="project" value="TreeGrafter"/>
</dbReference>
<dbReference type="SUPFAM" id="SSF53335">
    <property type="entry name" value="S-adenosyl-L-methionine-dependent methyltransferases"/>
    <property type="match status" value="1"/>
</dbReference>
<dbReference type="InterPro" id="IPR042296">
    <property type="entry name" value="tRNA_met_Trm1_C"/>
</dbReference>
<evidence type="ECO:0000256" key="7">
    <source>
        <dbReference type="ARBA" id="ARBA00039099"/>
    </source>
</evidence>
<name>A0A7J7IC80_9RHOD</name>
<dbReference type="Gene3D" id="3.40.50.150">
    <property type="entry name" value="Vaccinia Virus protein VP39"/>
    <property type="match status" value="1"/>
</dbReference>
<dbReference type="NCBIfam" id="TIGR00308">
    <property type="entry name" value="TRM1"/>
    <property type="match status" value="1"/>
</dbReference>
<comment type="catalytic activity">
    <reaction evidence="8 9">
        <text>guanosine(26) in tRNA + 2 S-adenosyl-L-methionine = N(2)-dimethylguanosine(26) in tRNA + 2 S-adenosyl-L-homocysteine + 2 H(+)</text>
        <dbReference type="Rhea" id="RHEA:43140"/>
        <dbReference type="Rhea" id="RHEA-COMP:10359"/>
        <dbReference type="Rhea" id="RHEA-COMP:10360"/>
        <dbReference type="ChEBI" id="CHEBI:15378"/>
        <dbReference type="ChEBI" id="CHEBI:57856"/>
        <dbReference type="ChEBI" id="CHEBI:59789"/>
        <dbReference type="ChEBI" id="CHEBI:74269"/>
        <dbReference type="ChEBI" id="CHEBI:74513"/>
        <dbReference type="EC" id="2.1.1.216"/>
    </reaction>
</comment>
<dbReference type="PANTHER" id="PTHR10631:SF3">
    <property type="entry name" value="TRNA (GUANINE(26)-N(2))-DIMETHYLTRANSFERASE"/>
    <property type="match status" value="1"/>
</dbReference>
<dbReference type="EMBL" id="VWRR01000018">
    <property type="protein sequence ID" value="KAF6000713.1"/>
    <property type="molecule type" value="Genomic_DNA"/>
</dbReference>
<gene>
    <name evidence="10" type="primary">TRMT1</name>
    <name evidence="10" type="ORF">F1559_001964</name>
</gene>
<dbReference type="PROSITE" id="PS51626">
    <property type="entry name" value="SAM_MT_TRM1"/>
    <property type="match status" value="1"/>
</dbReference>
<keyword evidence="11" id="KW-1185">Reference proteome</keyword>
<keyword evidence="3 9" id="KW-0808">Transferase</keyword>